<reference evidence="1" key="1">
    <citation type="submission" date="2019-08" db="EMBL/GenBank/DDBJ databases">
        <authorList>
            <person name="Kucharzyk K."/>
            <person name="Murdoch R.W."/>
            <person name="Higgins S."/>
            <person name="Loffler F."/>
        </authorList>
    </citation>
    <scope>NUCLEOTIDE SEQUENCE</scope>
</reference>
<sequence length="187" mass="22599">MNLRKFDTLSIEIYENFPKQTFRNRTYILSANGVLSINVPLTKKTSIKQKTSEIRISYTDNWDMKAWRTITSAYGKSIYFEYFEDDIKQFFTNKYEKLIDLNLDILFYFMNKFDIKSKIEFTQNYNIINQDYDFRNKFFINNKEKKSNLKFSPYIQCFSEKFPFRENLSCIDLLMNTGKESNLIINF</sequence>
<dbReference type="InterPro" id="IPR014985">
    <property type="entry name" value="WbqC"/>
</dbReference>
<gene>
    <name evidence="1" type="ORF">SDC9_19107</name>
</gene>
<evidence type="ECO:0008006" key="2">
    <source>
        <dbReference type="Google" id="ProtNLM"/>
    </source>
</evidence>
<dbReference type="EMBL" id="VSSQ01000072">
    <property type="protein sequence ID" value="MPL73309.1"/>
    <property type="molecule type" value="Genomic_DNA"/>
</dbReference>
<comment type="caution">
    <text evidence="1">The sequence shown here is derived from an EMBL/GenBank/DDBJ whole genome shotgun (WGS) entry which is preliminary data.</text>
</comment>
<evidence type="ECO:0000313" key="1">
    <source>
        <dbReference type="EMBL" id="MPL73309.1"/>
    </source>
</evidence>
<dbReference type="Pfam" id="PF08889">
    <property type="entry name" value="WbqC"/>
    <property type="match status" value="1"/>
</dbReference>
<organism evidence="1">
    <name type="scientific">bioreactor metagenome</name>
    <dbReference type="NCBI Taxonomy" id="1076179"/>
    <lineage>
        <taxon>unclassified sequences</taxon>
        <taxon>metagenomes</taxon>
        <taxon>ecological metagenomes</taxon>
    </lineage>
</organism>
<protein>
    <recommendedName>
        <fullName evidence="2">WbqC-like protein family protein</fullName>
    </recommendedName>
</protein>
<proteinExistence type="predicted"/>
<name>A0A644U302_9ZZZZ</name>
<accession>A0A644U302</accession>
<dbReference type="AlphaFoldDB" id="A0A644U302"/>